<keyword evidence="1" id="KW-0812">Transmembrane</keyword>
<name>A0A369K2L0_HYPMA</name>
<organism evidence="2 3">
    <name type="scientific">Hypsizygus marmoreus</name>
    <name type="common">White beech mushroom</name>
    <name type="synonym">Agaricus marmoreus</name>
    <dbReference type="NCBI Taxonomy" id="39966"/>
    <lineage>
        <taxon>Eukaryota</taxon>
        <taxon>Fungi</taxon>
        <taxon>Dikarya</taxon>
        <taxon>Basidiomycota</taxon>
        <taxon>Agaricomycotina</taxon>
        <taxon>Agaricomycetes</taxon>
        <taxon>Agaricomycetidae</taxon>
        <taxon>Agaricales</taxon>
        <taxon>Tricholomatineae</taxon>
        <taxon>Lyophyllaceae</taxon>
        <taxon>Hypsizygus</taxon>
    </lineage>
</organism>
<dbReference type="AlphaFoldDB" id="A0A369K2L0"/>
<feature type="transmembrane region" description="Helical" evidence="1">
    <location>
        <begin position="327"/>
        <end position="349"/>
    </location>
</feature>
<dbReference type="OrthoDB" id="3233375at2759"/>
<evidence type="ECO:0000313" key="3">
    <source>
        <dbReference type="Proteomes" id="UP000076154"/>
    </source>
</evidence>
<dbReference type="Proteomes" id="UP000076154">
    <property type="component" value="Unassembled WGS sequence"/>
</dbReference>
<keyword evidence="1" id="KW-1133">Transmembrane helix</keyword>
<comment type="caution">
    <text evidence="2">The sequence shown here is derived from an EMBL/GenBank/DDBJ whole genome shotgun (WGS) entry which is preliminary data.</text>
</comment>
<accession>A0A369K2L0</accession>
<proteinExistence type="predicted"/>
<sequence>MRSLATFSPICRFALSPDRTHLRDPIALIDDTSRLYCPVRPASLPVSRAVPLKSPSAPTVSKRNNGIATNGVDHDVLSRSLRFSSFPYGHNLHSTGTYNLDSLDLGRISPCTPRRRETACHPGTSYYTHPTTKPHVQIHHQSPINDILYTATDHANEISLLTALVAGAALVEVGTSPIRVVVIASSSVPADVASHMRFGNTIPYNNANATIATLVKSVGLDGKVLRLALIKTGSASVSVSSRPSYHCEHTAQILPFIGTPLTLVEPKNVDANLTEPHQYVAHAHAHPRLHHIVYIEGRLMKHPERVPFLKRIYFPLMESLGPWEGRAIALVLSWGIGVLLRMFWVFAVISYRLIKGHLRGQSLTICR</sequence>
<protein>
    <submittedName>
        <fullName evidence="2">Uncharacterized protein</fullName>
    </submittedName>
</protein>
<evidence type="ECO:0000256" key="1">
    <source>
        <dbReference type="SAM" id="Phobius"/>
    </source>
</evidence>
<gene>
    <name evidence="2" type="ORF">Hypma_015250</name>
</gene>
<dbReference type="EMBL" id="LUEZ02000010">
    <property type="protein sequence ID" value="RDB28871.1"/>
    <property type="molecule type" value="Genomic_DNA"/>
</dbReference>
<keyword evidence="1" id="KW-0472">Membrane</keyword>
<reference evidence="2" key="1">
    <citation type="submission" date="2018-04" db="EMBL/GenBank/DDBJ databases">
        <title>Whole genome sequencing of Hypsizygus marmoreus.</title>
        <authorList>
            <person name="Choi I.-G."/>
            <person name="Min B."/>
            <person name="Kim J.-G."/>
            <person name="Kim S."/>
            <person name="Oh Y.-L."/>
            <person name="Kong W.-S."/>
            <person name="Park H."/>
            <person name="Jeong J."/>
            <person name="Song E.-S."/>
        </authorList>
    </citation>
    <scope>NUCLEOTIDE SEQUENCE [LARGE SCALE GENOMIC DNA]</scope>
    <source>
        <strain evidence="2">51987-8</strain>
    </source>
</reference>
<dbReference type="InParanoid" id="A0A369K2L0"/>
<keyword evidence="3" id="KW-1185">Reference proteome</keyword>
<evidence type="ECO:0000313" key="2">
    <source>
        <dbReference type="EMBL" id="RDB28871.1"/>
    </source>
</evidence>